<keyword evidence="4" id="KW-0121">Carboxypeptidase</keyword>
<reference evidence="16" key="1">
    <citation type="journal article" date="2014" name="Int. J. Syst. Evol. Microbiol.">
        <title>Complete genome sequence of Corynebacterium casei LMG S-19264T (=DSM 44701T), isolated from a smear-ripened cheese.</title>
        <authorList>
            <consortium name="US DOE Joint Genome Institute (JGI-PGF)"/>
            <person name="Walter F."/>
            <person name="Albersmeier A."/>
            <person name="Kalinowski J."/>
            <person name="Ruckert C."/>
        </authorList>
    </citation>
    <scope>NUCLEOTIDE SEQUENCE</scope>
    <source>
        <strain evidence="16">KCTC 22169</strain>
    </source>
</reference>
<comment type="catalytic activity">
    <reaction evidence="11">
        <text>[GlcNAc-(1-&gt;4)-Mur2Ac(oyl-L-Ala-gamma-D-Glu-L-Lys-D-Ala-D-Ala)](n)-di-trans,octa-cis-undecaprenyl diphosphate + beta-D-GlcNAc-(1-&gt;4)-Mur2Ac(oyl-L-Ala-gamma-D-Glu-L-Lys-D-Ala-D-Ala)-di-trans,octa-cis-undecaprenyl diphosphate = [GlcNAc-(1-&gt;4)-Mur2Ac(oyl-L-Ala-gamma-D-Glu-L-Lys-D-Ala-D-Ala)](n+1)-di-trans,octa-cis-undecaprenyl diphosphate + di-trans,octa-cis-undecaprenyl diphosphate + H(+)</text>
        <dbReference type="Rhea" id="RHEA:23708"/>
        <dbReference type="Rhea" id="RHEA-COMP:9602"/>
        <dbReference type="Rhea" id="RHEA-COMP:9603"/>
        <dbReference type="ChEBI" id="CHEBI:15378"/>
        <dbReference type="ChEBI" id="CHEBI:58405"/>
        <dbReference type="ChEBI" id="CHEBI:60033"/>
        <dbReference type="ChEBI" id="CHEBI:78435"/>
        <dbReference type="EC" id="2.4.99.28"/>
    </reaction>
</comment>
<keyword evidence="5" id="KW-0645">Protease</keyword>
<evidence type="ECO:0000259" key="15">
    <source>
        <dbReference type="Pfam" id="PF06832"/>
    </source>
</evidence>
<comment type="caution">
    <text evidence="16">The sequence shown here is derived from an EMBL/GenBank/DDBJ whole genome shotgun (WGS) entry which is preliminary data.</text>
</comment>
<dbReference type="GO" id="GO:0009252">
    <property type="term" value="P:peptidoglycan biosynthetic process"/>
    <property type="evidence" value="ECO:0007669"/>
    <property type="project" value="InterPro"/>
</dbReference>
<reference evidence="16" key="2">
    <citation type="submission" date="2020-09" db="EMBL/GenBank/DDBJ databases">
        <authorList>
            <person name="Sun Q."/>
            <person name="Kim S."/>
        </authorList>
    </citation>
    <scope>NUCLEOTIDE SEQUENCE</scope>
    <source>
        <strain evidence="16">KCTC 22169</strain>
    </source>
</reference>
<dbReference type="EC" id="2.4.99.28" evidence="10"/>
<evidence type="ECO:0000256" key="1">
    <source>
        <dbReference type="ARBA" id="ARBA00004752"/>
    </source>
</evidence>
<proteinExistence type="inferred from homology"/>
<dbReference type="PANTHER" id="PTHR32282">
    <property type="entry name" value="BINDING PROTEIN TRANSPEPTIDASE, PUTATIVE-RELATED"/>
    <property type="match status" value="1"/>
</dbReference>
<keyword evidence="8" id="KW-0378">Hydrolase</keyword>
<dbReference type="Gene3D" id="1.10.3810.10">
    <property type="entry name" value="Biosynthetic peptidoglycan transglycosylase-like"/>
    <property type="match status" value="1"/>
</dbReference>
<evidence type="ECO:0000256" key="4">
    <source>
        <dbReference type="ARBA" id="ARBA00022645"/>
    </source>
</evidence>
<dbReference type="InterPro" id="IPR012338">
    <property type="entry name" value="Beta-lactam/transpept-like"/>
</dbReference>
<keyword evidence="17" id="KW-1185">Reference proteome</keyword>
<feature type="domain" description="Penicillin-binding protein transpeptidase" evidence="13">
    <location>
        <begin position="310"/>
        <end position="523"/>
    </location>
</feature>
<dbReference type="GO" id="GO:0006508">
    <property type="term" value="P:proteolysis"/>
    <property type="evidence" value="ECO:0007669"/>
    <property type="project" value="UniProtKB-KW"/>
</dbReference>
<keyword evidence="9" id="KW-0511">Multifunctional enzyme</keyword>
<dbReference type="Pfam" id="PF00905">
    <property type="entry name" value="Transpeptidase"/>
    <property type="match status" value="1"/>
</dbReference>
<dbReference type="InterPro" id="IPR050396">
    <property type="entry name" value="Glycosyltr_51/Transpeptidase"/>
</dbReference>
<keyword evidence="6" id="KW-0328">Glycosyltransferase</keyword>
<dbReference type="AlphaFoldDB" id="A0A918NHA8"/>
<feature type="domain" description="Glycosyl transferase family 51" evidence="14">
    <location>
        <begin position="58"/>
        <end position="233"/>
    </location>
</feature>
<keyword evidence="12" id="KW-0472">Membrane</keyword>
<dbReference type="EMBL" id="BMXR01000011">
    <property type="protein sequence ID" value="GGX67642.1"/>
    <property type="molecule type" value="Genomic_DNA"/>
</dbReference>
<dbReference type="SUPFAM" id="SSF56601">
    <property type="entry name" value="beta-lactamase/transpeptidase-like"/>
    <property type="match status" value="1"/>
</dbReference>
<evidence type="ECO:0000256" key="12">
    <source>
        <dbReference type="SAM" id="Phobius"/>
    </source>
</evidence>
<dbReference type="Pfam" id="PF06832">
    <property type="entry name" value="BiPBP_C"/>
    <property type="match status" value="1"/>
</dbReference>
<keyword evidence="12" id="KW-0812">Transmembrane</keyword>
<comment type="similarity">
    <text evidence="2">In the C-terminal section; belongs to the transpeptidase family.</text>
</comment>
<evidence type="ECO:0000256" key="11">
    <source>
        <dbReference type="ARBA" id="ARBA00049902"/>
    </source>
</evidence>
<comment type="similarity">
    <text evidence="3">In the N-terminal section; belongs to the glycosyltransferase 51 family.</text>
</comment>
<name>A0A918NHA8_9GAMM</name>
<evidence type="ECO:0000256" key="5">
    <source>
        <dbReference type="ARBA" id="ARBA00022670"/>
    </source>
</evidence>
<dbReference type="InterPro" id="IPR001264">
    <property type="entry name" value="Glyco_trans_51"/>
</dbReference>
<feature type="domain" description="Penicillin-binding C-terminal" evidence="15">
    <location>
        <begin position="691"/>
        <end position="771"/>
    </location>
</feature>
<organism evidence="16 17">
    <name type="scientific">Saccharospirillum salsuginis</name>
    <dbReference type="NCBI Taxonomy" id="418750"/>
    <lineage>
        <taxon>Bacteria</taxon>
        <taxon>Pseudomonadati</taxon>
        <taxon>Pseudomonadota</taxon>
        <taxon>Gammaproteobacteria</taxon>
        <taxon>Oceanospirillales</taxon>
        <taxon>Saccharospirillaceae</taxon>
        <taxon>Saccharospirillum</taxon>
    </lineage>
</organism>
<evidence type="ECO:0000313" key="16">
    <source>
        <dbReference type="EMBL" id="GGX67642.1"/>
    </source>
</evidence>
<evidence type="ECO:0000256" key="2">
    <source>
        <dbReference type="ARBA" id="ARBA00007090"/>
    </source>
</evidence>
<evidence type="ECO:0000256" key="9">
    <source>
        <dbReference type="ARBA" id="ARBA00023268"/>
    </source>
</evidence>
<evidence type="ECO:0000256" key="7">
    <source>
        <dbReference type="ARBA" id="ARBA00022679"/>
    </source>
</evidence>
<dbReference type="InterPro" id="IPR001460">
    <property type="entry name" value="PCN-bd_Tpept"/>
</dbReference>
<keyword evidence="7" id="KW-0808">Transferase</keyword>
<dbReference type="GO" id="GO:0030288">
    <property type="term" value="C:outer membrane-bounded periplasmic space"/>
    <property type="evidence" value="ECO:0007669"/>
    <property type="project" value="TreeGrafter"/>
</dbReference>
<dbReference type="SUPFAM" id="SSF53955">
    <property type="entry name" value="Lysozyme-like"/>
    <property type="match status" value="1"/>
</dbReference>
<dbReference type="InterPro" id="IPR011815">
    <property type="entry name" value="PBP_1c"/>
</dbReference>
<evidence type="ECO:0000256" key="3">
    <source>
        <dbReference type="ARBA" id="ARBA00007739"/>
    </source>
</evidence>
<evidence type="ECO:0000256" key="6">
    <source>
        <dbReference type="ARBA" id="ARBA00022676"/>
    </source>
</evidence>
<dbReference type="InterPro" id="IPR023346">
    <property type="entry name" value="Lysozyme-like_dom_sf"/>
</dbReference>
<evidence type="ECO:0000259" key="13">
    <source>
        <dbReference type="Pfam" id="PF00905"/>
    </source>
</evidence>
<evidence type="ECO:0000259" key="14">
    <source>
        <dbReference type="Pfam" id="PF00912"/>
    </source>
</evidence>
<dbReference type="GO" id="GO:0004180">
    <property type="term" value="F:carboxypeptidase activity"/>
    <property type="evidence" value="ECO:0007669"/>
    <property type="project" value="UniProtKB-KW"/>
</dbReference>
<dbReference type="Pfam" id="PF00912">
    <property type="entry name" value="Transgly"/>
    <property type="match status" value="1"/>
</dbReference>
<dbReference type="Proteomes" id="UP000626148">
    <property type="component" value="Unassembled WGS sequence"/>
</dbReference>
<dbReference type="GO" id="GO:0008955">
    <property type="term" value="F:peptidoglycan glycosyltransferase activity"/>
    <property type="evidence" value="ECO:0007669"/>
    <property type="project" value="UniProtKB-EC"/>
</dbReference>
<accession>A0A918NHA8</accession>
<dbReference type="Gene3D" id="3.40.710.10">
    <property type="entry name" value="DD-peptidase/beta-lactamase superfamily"/>
    <property type="match status" value="1"/>
</dbReference>
<comment type="pathway">
    <text evidence="1">Cell wall biogenesis; peptidoglycan biosynthesis.</text>
</comment>
<feature type="transmembrane region" description="Helical" evidence="12">
    <location>
        <begin position="16"/>
        <end position="35"/>
    </location>
</feature>
<dbReference type="NCBIfam" id="TIGR02073">
    <property type="entry name" value="PBP_1c"/>
    <property type="match status" value="1"/>
</dbReference>
<evidence type="ECO:0000256" key="10">
    <source>
        <dbReference type="ARBA" id="ARBA00044770"/>
    </source>
</evidence>
<dbReference type="InterPro" id="IPR009647">
    <property type="entry name" value="PBP_C"/>
</dbReference>
<sequence>MAGVWRRWRNLNRTGPWLSGSVALVVVGLATLVVVDRLFPVDLDPRPGAQVVLDAQGEPLRRFADERGVWRYPTDVDRVSPNYLDALLTYEDRWFYHHPGVNPFSLVRAFGQWLRHGEIVSGGSTLTMQVARLRYPGGRGLAGKLVQLVRALQIDWHYSKTEILDYYLNHAPFGGTLEGVETASRGYFGHSADWLTDAQAALLAGLPQAPSFYRPDRHPERARQQRDKVLERLETYGVLTADERARAEQEAVLADPPDTPQLAPLLARRLSERSPGLARLDTFIDRDLQLALEQLARDARQQLPAGASIAMLAMEHGTGRVVAYVGSADFLDAARFGHVDMVQADRSPGSTLKPFVYGLALDQGLIHSESLLMDVPLMFGDYRPLNFRRGFSGAVSATVALQQSLNLPAVQVLEQLDPRTFYARLQSAGAGLRLPAGAGPSLALALGGVSTDLEHLVALYSALGNEGEVLLPRLTPTEPVIRKPLLTPASSWIVRDMLLQGDRREHNGEPLAIKTGTSSAYRDTWALAVTDHHTLGVWVGQPDNAAMTGHFGRLTAVPLLRAMAGRMPRGQHRAHERPDSVTARDICWPTGQPEAELCDERRTAWVIDNQTPATLMSTLGQPRQNARPWLRYSVARDSGLRTTLGCLDATEPRRIPLWPDPLQGWIPRDWRTFERLPDLDPRCQRTEGLLTPTPVRIQGLTDGFHIKQHATTQATPRLEVRAVGGQPDWYWFLDGKLLDERSATLTLAMPEPGHHQLSVTDQSGQGDRVEFVVERP</sequence>
<protein>
    <recommendedName>
        <fullName evidence="10">peptidoglycan glycosyltransferase</fullName>
        <ecNumber evidence="10">2.4.99.28</ecNumber>
    </recommendedName>
</protein>
<gene>
    <name evidence="16" type="ORF">GCM10007392_39110</name>
</gene>
<evidence type="ECO:0000313" key="17">
    <source>
        <dbReference type="Proteomes" id="UP000626148"/>
    </source>
</evidence>
<dbReference type="PANTHER" id="PTHR32282:SF15">
    <property type="entry name" value="PENICILLIN-BINDING PROTEIN 1C"/>
    <property type="match status" value="1"/>
</dbReference>
<evidence type="ECO:0000256" key="8">
    <source>
        <dbReference type="ARBA" id="ARBA00022801"/>
    </source>
</evidence>
<keyword evidence="12" id="KW-1133">Transmembrane helix</keyword>
<dbReference type="GO" id="GO:0008658">
    <property type="term" value="F:penicillin binding"/>
    <property type="evidence" value="ECO:0007669"/>
    <property type="project" value="InterPro"/>
</dbReference>
<dbReference type="InterPro" id="IPR036950">
    <property type="entry name" value="PBP_transglycosylase"/>
</dbReference>
<dbReference type="RefSeq" id="WP_189611902.1">
    <property type="nucleotide sequence ID" value="NZ_BMXR01000011.1"/>
</dbReference>